<name>A0ABX8BTZ5_9ACTN</name>
<dbReference type="Proteomes" id="UP000676079">
    <property type="component" value="Chromosome"/>
</dbReference>
<dbReference type="InterPro" id="IPR043917">
    <property type="entry name" value="DUF5753"/>
</dbReference>
<dbReference type="RefSeq" id="WP_220559985.1">
    <property type="nucleotide sequence ID" value="NZ_CP074133.1"/>
</dbReference>
<reference evidence="2 3" key="1">
    <citation type="submission" date="2021-05" db="EMBL/GenBank/DDBJ databases">
        <title>Direct Submission.</title>
        <authorList>
            <person name="Li K."/>
            <person name="Gao J."/>
        </authorList>
    </citation>
    <scope>NUCLEOTIDE SEQUENCE [LARGE SCALE GENOMIC DNA]</scope>
    <source>
        <strain evidence="2 3">Mg02</strain>
    </source>
</reference>
<dbReference type="Gene3D" id="1.10.260.40">
    <property type="entry name" value="lambda repressor-like DNA-binding domains"/>
    <property type="match status" value="1"/>
</dbReference>
<protein>
    <submittedName>
        <fullName evidence="2">Helix-turn-helix transcriptional regulator</fullName>
    </submittedName>
</protein>
<organism evidence="2 3">
    <name type="scientific">Nocardiopsis changdeensis</name>
    <dbReference type="NCBI Taxonomy" id="2831969"/>
    <lineage>
        <taxon>Bacteria</taxon>
        <taxon>Bacillati</taxon>
        <taxon>Actinomycetota</taxon>
        <taxon>Actinomycetes</taxon>
        <taxon>Streptosporangiales</taxon>
        <taxon>Nocardiopsidaceae</taxon>
        <taxon>Nocardiopsis</taxon>
    </lineage>
</organism>
<dbReference type="EMBL" id="CP074133">
    <property type="protein sequence ID" value="QUX24562.1"/>
    <property type="molecule type" value="Genomic_DNA"/>
</dbReference>
<dbReference type="InterPro" id="IPR001387">
    <property type="entry name" value="Cro/C1-type_HTH"/>
</dbReference>
<dbReference type="SMART" id="SM00530">
    <property type="entry name" value="HTH_XRE"/>
    <property type="match status" value="1"/>
</dbReference>
<dbReference type="CDD" id="cd00093">
    <property type="entry name" value="HTH_XRE"/>
    <property type="match status" value="1"/>
</dbReference>
<gene>
    <name evidence="2" type="ORF">KGD84_09980</name>
</gene>
<dbReference type="Pfam" id="PF19054">
    <property type="entry name" value="DUF5753"/>
    <property type="match status" value="1"/>
</dbReference>
<evidence type="ECO:0000313" key="2">
    <source>
        <dbReference type="EMBL" id="QUX24562.1"/>
    </source>
</evidence>
<dbReference type="Pfam" id="PF13560">
    <property type="entry name" value="HTH_31"/>
    <property type="match status" value="1"/>
</dbReference>
<keyword evidence="3" id="KW-1185">Reference proteome</keyword>
<evidence type="ECO:0000259" key="1">
    <source>
        <dbReference type="SMART" id="SM00530"/>
    </source>
</evidence>
<dbReference type="InterPro" id="IPR010982">
    <property type="entry name" value="Lambda_DNA-bd_dom_sf"/>
</dbReference>
<dbReference type="SUPFAM" id="SSF47413">
    <property type="entry name" value="lambda repressor-like DNA-binding domains"/>
    <property type="match status" value="1"/>
</dbReference>
<accession>A0ABX8BTZ5</accession>
<proteinExistence type="predicted"/>
<evidence type="ECO:0000313" key="3">
    <source>
        <dbReference type="Proteomes" id="UP000676079"/>
    </source>
</evidence>
<sequence>MPQNPHKQWISFGQEIRRNRLELGISQAELGKRIQVSGAMVGHLERAIRVATRDQVDALEAVFATEGSLLRRWSSAIKSRSVPDWFQNALASEGRAEQTFQYQSILVPGLLQIPSYAEALVRAWQPQASDEEVDQIVQTRTRRLAALLPRKAALWFVVDEVVVTHPVGSLTVMADQLEHIAELADRRSIRFQVLPQRLLHPGICPPFRLMFLREEQAVVFVEHALGDVARSGTQDVAHMRTLFGAMQADALPPSDSIERIREIRKDLMA</sequence>
<feature type="domain" description="HTH cro/C1-type" evidence="1">
    <location>
        <begin position="15"/>
        <end position="70"/>
    </location>
</feature>